<dbReference type="InterPro" id="IPR015422">
    <property type="entry name" value="PyrdxlP-dep_Trfase_small"/>
</dbReference>
<sequence length="435" mass="47217">MADSSTSELKELDRAHNFYSWSVQSAVSPMMVSHASGMYVYDTDGNEYLDFSSQLVNVNIGHSHPKVVQAIKDQVEKLATVAPSASSEARVHAAKRIIDRAGAGFSKVFFTNGGADANENAIRAARLYTGRTKVLSTYRSYHGNTGAAIVATGDWRRQPNEYATGHVHFFGPFLYRSEFWSENEAQECERALHHLERVIQAEGPTTIATVLLEGVPGTAGIMVPPPGYLKGVREICDRYGIILIMDEVMSGFGRTGHWFAFQAHDVVPDMITFAKGVNSGYVPVGGVVFSNALAQYFDNTMFPGGLTYSGHPLAMASIVAALDAMSDEGMVDNAREMGEKYLRPGLTALAAKHPMIGEVRGLGCFFALDLVADPVTREPLDAATVGKLKSELLSRKLLPFVVDNRIHVVPPLIVTPEHIATALAIYDEAFTTVAS</sequence>
<evidence type="ECO:0000256" key="2">
    <source>
        <dbReference type="ARBA" id="ARBA00022898"/>
    </source>
</evidence>
<evidence type="ECO:0000256" key="1">
    <source>
        <dbReference type="ARBA" id="ARBA00008954"/>
    </source>
</evidence>
<organism evidence="4">
    <name type="scientific">freshwater metagenome</name>
    <dbReference type="NCBI Taxonomy" id="449393"/>
    <lineage>
        <taxon>unclassified sequences</taxon>
        <taxon>metagenomes</taxon>
        <taxon>ecological metagenomes</taxon>
    </lineage>
</organism>
<proteinExistence type="inferred from homology"/>
<dbReference type="SUPFAM" id="SSF53383">
    <property type="entry name" value="PLP-dependent transferases"/>
    <property type="match status" value="1"/>
</dbReference>
<accession>A0A6J6KFQ8</accession>
<dbReference type="EMBL" id="CAEZVY010000115">
    <property type="protein sequence ID" value="CAB4648352.1"/>
    <property type="molecule type" value="Genomic_DNA"/>
</dbReference>
<reference evidence="4" key="1">
    <citation type="submission" date="2020-05" db="EMBL/GenBank/DDBJ databases">
        <authorList>
            <person name="Chiriac C."/>
            <person name="Salcher M."/>
            <person name="Ghai R."/>
            <person name="Kavagutti S V."/>
        </authorList>
    </citation>
    <scope>NUCLEOTIDE SEQUENCE</scope>
</reference>
<keyword evidence="2" id="KW-0663">Pyridoxal phosphate</keyword>
<dbReference type="InterPro" id="IPR015421">
    <property type="entry name" value="PyrdxlP-dep_Trfase_major"/>
</dbReference>
<dbReference type="InterPro" id="IPR049704">
    <property type="entry name" value="Aminotrans_3_PPA_site"/>
</dbReference>
<dbReference type="GO" id="GO:0008483">
    <property type="term" value="F:transaminase activity"/>
    <property type="evidence" value="ECO:0007669"/>
    <property type="project" value="InterPro"/>
</dbReference>
<name>A0A6J6KFQ8_9ZZZZ</name>
<dbReference type="GO" id="GO:0005829">
    <property type="term" value="C:cytosol"/>
    <property type="evidence" value="ECO:0007669"/>
    <property type="project" value="TreeGrafter"/>
</dbReference>
<gene>
    <name evidence="3" type="ORF">UFOPK1684_00291</name>
    <name evidence="4" type="ORF">UFOPK2158_01048</name>
</gene>
<dbReference type="PROSITE" id="PS00600">
    <property type="entry name" value="AA_TRANSFER_CLASS_3"/>
    <property type="match status" value="1"/>
</dbReference>
<dbReference type="PANTHER" id="PTHR43094">
    <property type="entry name" value="AMINOTRANSFERASE"/>
    <property type="match status" value="1"/>
</dbReference>
<dbReference type="CDD" id="cd00610">
    <property type="entry name" value="OAT_like"/>
    <property type="match status" value="1"/>
</dbReference>
<dbReference type="NCBIfam" id="NF004718">
    <property type="entry name" value="PRK06062.1"/>
    <property type="match status" value="1"/>
</dbReference>
<comment type="similarity">
    <text evidence="1">Belongs to the class-III pyridoxal-phosphate-dependent aminotransferase family.</text>
</comment>
<dbReference type="AlphaFoldDB" id="A0A6J6KFQ8"/>
<dbReference type="Gene3D" id="3.90.1150.10">
    <property type="entry name" value="Aspartate Aminotransferase, domain 1"/>
    <property type="match status" value="1"/>
</dbReference>
<dbReference type="InterPro" id="IPR015424">
    <property type="entry name" value="PyrdxlP-dep_Trfase"/>
</dbReference>
<dbReference type="InterPro" id="IPR005814">
    <property type="entry name" value="Aminotrans_3"/>
</dbReference>
<protein>
    <submittedName>
        <fullName evidence="4">Unannotated protein</fullName>
    </submittedName>
</protein>
<dbReference type="EMBL" id="CAEZTM010000007">
    <property type="protein sequence ID" value="CAB4563822.1"/>
    <property type="molecule type" value="Genomic_DNA"/>
</dbReference>
<dbReference type="GO" id="GO:0030170">
    <property type="term" value="F:pyridoxal phosphate binding"/>
    <property type="evidence" value="ECO:0007669"/>
    <property type="project" value="InterPro"/>
</dbReference>
<dbReference type="Gene3D" id="3.40.640.10">
    <property type="entry name" value="Type I PLP-dependent aspartate aminotransferase-like (Major domain)"/>
    <property type="match status" value="1"/>
</dbReference>
<dbReference type="Pfam" id="PF00202">
    <property type="entry name" value="Aminotran_3"/>
    <property type="match status" value="1"/>
</dbReference>
<dbReference type="PANTHER" id="PTHR43094:SF1">
    <property type="entry name" value="AMINOTRANSFERASE CLASS-III"/>
    <property type="match status" value="1"/>
</dbReference>
<evidence type="ECO:0000313" key="4">
    <source>
        <dbReference type="EMBL" id="CAB4648352.1"/>
    </source>
</evidence>
<evidence type="ECO:0000313" key="3">
    <source>
        <dbReference type="EMBL" id="CAB4563822.1"/>
    </source>
</evidence>
<dbReference type="PIRSF" id="PIRSF000521">
    <property type="entry name" value="Transaminase_4ab_Lys_Orn"/>
    <property type="match status" value="1"/>
</dbReference>